<keyword evidence="4" id="KW-1185">Reference proteome</keyword>
<evidence type="ECO:0000256" key="1">
    <source>
        <dbReference type="SAM" id="MobiDB-lite"/>
    </source>
</evidence>
<feature type="region of interest" description="Disordered" evidence="1">
    <location>
        <begin position="1"/>
        <end position="68"/>
    </location>
</feature>
<protein>
    <submittedName>
        <fullName evidence="3">Uncharacterized protein</fullName>
    </submittedName>
</protein>
<feature type="compositionally biased region" description="Polar residues" evidence="1">
    <location>
        <begin position="50"/>
        <end position="62"/>
    </location>
</feature>
<dbReference type="Gramene" id="mRNA:HanXRQr2_Chr05g0207001">
    <property type="protein sequence ID" value="mRNA:HanXRQr2_Chr05g0207001"/>
    <property type="gene ID" value="HanXRQr2_Chr05g0207001"/>
</dbReference>
<dbReference type="EMBL" id="CM007894">
    <property type="protein sequence ID" value="OTG24756.1"/>
    <property type="molecule type" value="Genomic_DNA"/>
</dbReference>
<evidence type="ECO:0000313" key="3">
    <source>
        <dbReference type="EMBL" id="OTG24756.1"/>
    </source>
</evidence>
<dbReference type="EMBL" id="MNCJ02000320">
    <property type="protein sequence ID" value="KAF5805248.1"/>
    <property type="molecule type" value="Genomic_DNA"/>
</dbReference>
<accession>A0A251UPF6</accession>
<name>A0A251UPF6_HELAN</name>
<evidence type="ECO:0000313" key="2">
    <source>
        <dbReference type="EMBL" id="KAF5805248.1"/>
    </source>
</evidence>
<dbReference type="InParanoid" id="A0A251UPF6"/>
<reference evidence="3" key="2">
    <citation type="submission" date="2017-02" db="EMBL/GenBank/DDBJ databases">
        <title>Sunflower complete genome.</title>
        <authorList>
            <person name="Langlade N."/>
            <person name="Munos S."/>
        </authorList>
    </citation>
    <scope>NUCLEOTIDE SEQUENCE [LARGE SCALE GENOMIC DNA]</scope>
    <source>
        <tissue evidence="3">Leaves</tissue>
    </source>
</reference>
<evidence type="ECO:0000313" key="4">
    <source>
        <dbReference type="Proteomes" id="UP000215914"/>
    </source>
</evidence>
<reference evidence="2 4" key="1">
    <citation type="journal article" date="2017" name="Nature">
        <title>The sunflower genome provides insights into oil metabolism, flowering and Asterid evolution.</title>
        <authorList>
            <person name="Badouin H."/>
            <person name="Gouzy J."/>
            <person name="Grassa C.J."/>
            <person name="Murat F."/>
            <person name="Staton S.E."/>
            <person name="Cottret L."/>
            <person name="Lelandais-Briere C."/>
            <person name="Owens G.L."/>
            <person name="Carrere S."/>
            <person name="Mayjonade B."/>
            <person name="Legrand L."/>
            <person name="Gill N."/>
            <person name="Kane N.C."/>
            <person name="Bowers J.E."/>
            <person name="Hubner S."/>
            <person name="Bellec A."/>
            <person name="Berard A."/>
            <person name="Berges H."/>
            <person name="Blanchet N."/>
            <person name="Boniface M.C."/>
            <person name="Brunel D."/>
            <person name="Catrice O."/>
            <person name="Chaidir N."/>
            <person name="Claudel C."/>
            <person name="Donnadieu C."/>
            <person name="Faraut T."/>
            <person name="Fievet G."/>
            <person name="Helmstetter N."/>
            <person name="King M."/>
            <person name="Knapp S.J."/>
            <person name="Lai Z."/>
            <person name="Le Paslier M.C."/>
            <person name="Lippi Y."/>
            <person name="Lorenzon L."/>
            <person name="Mandel J.R."/>
            <person name="Marage G."/>
            <person name="Marchand G."/>
            <person name="Marquand E."/>
            <person name="Bret-Mestries E."/>
            <person name="Morien E."/>
            <person name="Nambeesan S."/>
            <person name="Nguyen T."/>
            <person name="Pegot-Espagnet P."/>
            <person name="Pouilly N."/>
            <person name="Raftis F."/>
            <person name="Sallet E."/>
            <person name="Schiex T."/>
            <person name="Thomas J."/>
            <person name="Vandecasteele C."/>
            <person name="Vares D."/>
            <person name="Vear F."/>
            <person name="Vautrin S."/>
            <person name="Crespi M."/>
            <person name="Mangin B."/>
            <person name="Burke J.M."/>
            <person name="Salse J."/>
            <person name="Munos S."/>
            <person name="Vincourt P."/>
            <person name="Rieseberg L.H."/>
            <person name="Langlade N.B."/>
        </authorList>
    </citation>
    <scope>NUCLEOTIDE SEQUENCE [LARGE SCALE GENOMIC DNA]</scope>
    <source>
        <strain evidence="4">cv. SF193</strain>
        <tissue evidence="2">Leaves</tissue>
    </source>
</reference>
<feature type="compositionally biased region" description="Polar residues" evidence="1">
    <location>
        <begin position="31"/>
        <end position="43"/>
    </location>
</feature>
<reference evidence="2" key="3">
    <citation type="submission" date="2020-06" db="EMBL/GenBank/DDBJ databases">
        <title>Helianthus annuus Genome sequencing and assembly Release 2.</title>
        <authorList>
            <person name="Gouzy J."/>
            <person name="Langlade N."/>
            <person name="Munos S."/>
        </authorList>
    </citation>
    <scope>NUCLEOTIDE SEQUENCE</scope>
    <source>
        <tissue evidence="2">Leaves</tissue>
    </source>
</reference>
<organism evidence="3 4">
    <name type="scientific">Helianthus annuus</name>
    <name type="common">Common sunflower</name>
    <dbReference type="NCBI Taxonomy" id="4232"/>
    <lineage>
        <taxon>Eukaryota</taxon>
        <taxon>Viridiplantae</taxon>
        <taxon>Streptophyta</taxon>
        <taxon>Embryophyta</taxon>
        <taxon>Tracheophyta</taxon>
        <taxon>Spermatophyta</taxon>
        <taxon>Magnoliopsida</taxon>
        <taxon>eudicotyledons</taxon>
        <taxon>Gunneridae</taxon>
        <taxon>Pentapetalae</taxon>
        <taxon>asterids</taxon>
        <taxon>campanulids</taxon>
        <taxon>Asterales</taxon>
        <taxon>Asteraceae</taxon>
        <taxon>Asteroideae</taxon>
        <taxon>Heliantheae alliance</taxon>
        <taxon>Heliantheae</taxon>
        <taxon>Helianthus</taxon>
    </lineage>
</organism>
<dbReference type="Proteomes" id="UP000215914">
    <property type="component" value="Chromosome 5"/>
</dbReference>
<gene>
    <name evidence="3" type="ORF">HannXRQ_Chr05g0140231</name>
    <name evidence="2" type="ORF">HanXRQr2_Chr05g0207001</name>
</gene>
<feature type="compositionally biased region" description="Polar residues" evidence="1">
    <location>
        <begin position="1"/>
        <end position="10"/>
    </location>
</feature>
<dbReference type="AlphaFoldDB" id="A0A251UPF6"/>
<sequence>MPNFKTSNEAPKTFTPVNDAGAGPSFGFKNTGVTNEKSTATNFNEKEKSQPWSFGNQINGQDLSRKRPSQPILKPISFKRPDPQHVISSDNGPGFTFPFTVNASSTSEPLTPSIMPSFPPTAAAPQSNEMHVIPTYSFGTKNSGERVVFSFPSTSSAPVDDGASNLKFNFGSDKKSVSFGSIGSDAIVR</sequence>
<proteinExistence type="predicted"/>